<evidence type="ECO:0000313" key="1">
    <source>
        <dbReference type="EMBL" id="CAK0856195.1"/>
    </source>
</evidence>
<comment type="caution">
    <text evidence="1">The sequence shown here is derived from an EMBL/GenBank/DDBJ whole genome shotgun (WGS) entry which is preliminary data.</text>
</comment>
<protein>
    <submittedName>
        <fullName evidence="1">Uncharacterized protein</fullName>
    </submittedName>
</protein>
<proteinExistence type="predicted"/>
<dbReference type="EMBL" id="CAUYUJ010015615">
    <property type="protein sequence ID" value="CAK0856195.1"/>
    <property type="molecule type" value="Genomic_DNA"/>
</dbReference>
<evidence type="ECO:0000313" key="2">
    <source>
        <dbReference type="Proteomes" id="UP001189429"/>
    </source>
</evidence>
<organism evidence="1 2">
    <name type="scientific">Prorocentrum cordatum</name>
    <dbReference type="NCBI Taxonomy" id="2364126"/>
    <lineage>
        <taxon>Eukaryota</taxon>
        <taxon>Sar</taxon>
        <taxon>Alveolata</taxon>
        <taxon>Dinophyceae</taxon>
        <taxon>Prorocentrales</taxon>
        <taxon>Prorocentraceae</taxon>
        <taxon>Prorocentrum</taxon>
    </lineage>
</organism>
<dbReference type="Proteomes" id="UP001189429">
    <property type="component" value="Unassembled WGS sequence"/>
</dbReference>
<sequence length="173" mass="18765">MAAACPVMEFACVDRGDDAAAHAAAWHLLGKKQAMRIAGGEGEIWITLGARFYKKFWRFNAVPPPAPGVATWLPVDCRMPRVLARCVDPIAVDVELLLADVEGDEASLKTSSANNGSVLVDCLAAPLSSTVKRQMREELSAPECRGIAWEGINDGPSRQKVKISTIFGYKRPR</sequence>
<gene>
    <name evidence="1" type="ORF">PCOR1329_LOCUS46650</name>
</gene>
<keyword evidence="2" id="KW-1185">Reference proteome</keyword>
<accession>A0ABN9UA84</accession>
<feature type="non-terminal residue" evidence="1">
    <location>
        <position position="173"/>
    </location>
</feature>
<reference evidence="1" key="1">
    <citation type="submission" date="2023-10" db="EMBL/GenBank/DDBJ databases">
        <authorList>
            <person name="Chen Y."/>
            <person name="Shah S."/>
            <person name="Dougan E. K."/>
            <person name="Thang M."/>
            <person name="Chan C."/>
        </authorList>
    </citation>
    <scope>NUCLEOTIDE SEQUENCE [LARGE SCALE GENOMIC DNA]</scope>
</reference>
<name>A0ABN9UA84_9DINO</name>